<keyword evidence="1" id="KW-0812">Transmembrane</keyword>
<keyword evidence="1" id="KW-1133">Transmembrane helix</keyword>
<proteinExistence type="predicted"/>
<dbReference type="EMBL" id="JAAVTX010000002">
    <property type="protein sequence ID" value="NKE44622.1"/>
    <property type="molecule type" value="Genomic_DNA"/>
</dbReference>
<reference evidence="2 3" key="1">
    <citation type="submission" date="2020-03" db="EMBL/GenBank/DDBJ databases">
        <title>Roseomonas selenitidurans sp. nov. isolated from soil.</title>
        <authorList>
            <person name="Liu H."/>
        </authorList>
    </citation>
    <scope>NUCLEOTIDE SEQUENCE [LARGE SCALE GENOMIC DNA]</scope>
    <source>
        <strain evidence="2 3">JCM 15073</strain>
    </source>
</reference>
<organism evidence="2 3">
    <name type="scientific">Falsiroseomonas frigidaquae</name>
    <dbReference type="NCBI Taxonomy" id="487318"/>
    <lineage>
        <taxon>Bacteria</taxon>
        <taxon>Pseudomonadati</taxon>
        <taxon>Pseudomonadota</taxon>
        <taxon>Alphaproteobacteria</taxon>
        <taxon>Acetobacterales</taxon>
        <taxon>Roseomonadaceae</taxon>
        <taxon>Falsiroseomonas</taxon>
    </lineage>
</organism>
<feature type="transmembrane region" description="Helical" evidence="1">
    <location>
        <begin position="56"/>
        <end position="80"/>
    </location>
</feature>
<dbReference type="InterPro" id="IPR009905">
    <property type="entry name" value="BCHF"/>
</dbReference>
<accession>A0ABX1EX14</accession>
<feature type="transmembrane region" description="Helical" evidence="1">
    <location>
        <begin position="156"/>
        <end position="175"/>
    </location>
</feature>
<evidence type="ECO:0000256" key="1">
    <source>
        <dbReference type="SAM" id="Phobius"/>
    </source>
</evidence>
<dbReference type="RefSeq" id="WP_168048775.1">
    <property type="nucleotide sequence ID" value="NZ_JAATJR010000002.1"/>
</dbReference>
<protein>
    <submittedName>
        <fullName evidence="2">2-vinyl bacteriochlorophyllide hydratase</fullName>
    </submittedName>
</protein>
<name>A0ABX1EX14_9PROT</name>
<dbReference type="Pfam" id="PF07284">
    <property type="entry name" value="BCHF"/>
    <property type="match status" value="1"/>
</dbReference>
<gene>
    <name evidence="2" type="primary">bchF</name>
    <name evidence="2" type="ORF">HB662_07520</name>
</gene>
<dbReference type="NCBIfam" id="TIGR02020">
    <property type="entry name" value="BchF"/>
    <property type="match status" value="1"/>
</dbReference>
<evidence type="ECO:0000313" key="2">
    <source>
        <dbReference type="EMBL" id="NKE44622.1"/>
    </source>
</evidence>
<keyword evidence="1" id="KW-0472">Membrane</keyword>
<feature type="transmembrane region" description="Helical" evidence="1">
    <location>
        <begin position="86"/>
        <end position="110"/>
    </location>
</feature>
<feature type="transmembrane region" description="Helical" evidence="1">
    <location>
        <begin position="130"/>
        <end position="150"/>
    </location>
</feature>
<dbReference type="Proteomes" id="UP000765160">
    <property type="component" value="Unassembled WGS sequence"/>
</dbReference>
<comment type="caution">
    <text evidence="2">The sequence shown here is derived from an EMBL/GenBank/DDBJ whole genome shotgun (WGS) entry which is preliminary data.</text>
</comment>
<evidence type="ECO:0000313" key="3">
    <source>
        <dbReference type="Proteomes" id="UP000765160"/>
    </source>
</evidence>
<sequence>MLTMNGLSGLLDALDASPWGATSGRAVRHNREAIAARRPLYTPEERRRRDASPWTLVQGVLAPIQFAVFLVSLGLVLNFLATGNGLAVATASVVVKTALLYTIMLTGCVWEKVVFGRWLFAPAFFWEDVFSMLVLALHSAYLVAVFTGFGDGQGQMLLALAAYAAYLVNAAQFLMKLRAARLDEARTNSRGVAA</sequence>
<keyword evidence="3" id="KW-1185">Reference proteome</keyword>